<dbReference type="AlphaFoldDB" id="A0A553II07"/>
<dbReference type="EMBL" id="VKID01000001">
    <property type="protein sequence ID" value="TRX99833.1"/>
    <property type="molecule type" value="Genomic_DNA"/>
</dbReference>
<evidence type="ECO:0000313" key="2">
    <source>
        <dbReference type="Proteomes" id="UP000315938"/>
    </source>
</evidence>
<sequence length="840" mass="95656">MFSIKRTILVICIVILLGFTVNAVYIESSKDTKMPPDEVVIVPLNKDGFTLIQENANFEYYYKKHNGIFAVYDKRNGFTWKSGIDHDYDGYIESTVELFIKNNPGASDEDILAIAKPLEEQMNNSREGIANSLIMIEYLNRLSPNRPLTQTGSSTKNFIIAPDLNNPEIETVQERVSNSVNTDVLKNVNNDPNHFRLDFKFKAIDVEVKVHLHLTLDGFSIEIRDSEIEGDDTDLIGSISIAPFMGSYGGKISLPSVHTETFESEEGTITEKEVKWDTVVNKPRNEGYIFVPDGSGALIRFTDYQSSLNGYTGHVYGQDIAQLPSHSRTEPNFIPHKDPSMPVFGISYGDGTQAAFLSHTSSGDEYMQIYARPSNSSDAYNLTDYMIAHSRYLYNRVYTQVYNQSGASYQSLFEERNHFDIHQHFYMLAGDGTTLDNPYRADYVGMAIKYRDYLHESGVLSYKNEQFINIPMRIDFLMSDAKNALIGTEDVVVTTIDEVKKILETLQNEGVYNINSGLLGYQKGGVTLGRKSSPNWSDSIGSKSKFTQTVKYLNELGIDVSLHQDYTTIYSENMFLIDNAMKHIGGWYSEYNYRRTTGPVEKQYYDTPNRASSWVLNTYNKTSKIGFESYTYDGISNLLYSHYRSNENITTVTDTIKLYEDTFTKIDASTKINAIMPNMYLWPYVDRHLSTPLFSSQHLVETDTVPFLQLVLNGAMENYATYSNFSFYQQKDVLRMIDYNTFPSFVLTHDPAYKLIATHSSNYYSTEFTLYEEMIKDIYNDVNSALASVMNEVWVGRSVLQPGVIVNTYANGYEVVINYTEDTVIYKGITVEKLNYKLVI</sequence>
<evidence type="ECO:0000313" key="1">
    <source>
        <dbReference type="EMBL" id="TRX99833.1"/>
    </source>
</evidence>
<organism evidence="1 2">
    <name type="scientific">Acholeplasma laidlawii</name>
    <dbReference type="NCBI Taxonomy" id="2148"/>
    <lineage>
        <taxon>Bacteria</taxon>
        <taxon>Bacillati</taxon>
        <taxon>Mycoplasmatota</taxon>
        <taxon>Mollicutes</taxon>
        <taxon>Acholeplasmatales</taxon>
        <taxon>Acholeplasmataceae</taxon>
        <taxon>Acholeplasma</taxon>
    </lineage>
</organism>
<reference evidence="1 2" key="1">
    <citation type="submission" date="2019-07" db="EMBL/GenBank/DDBJ databases">
        <title>Genome sequence of Acholeplasma laidlawii strain with increased resistance to erythromycin.</title>
        <authorList>
            <person name="Medvedeva E.S."/>
            <person name="Baranova N.B."/>
            <person name="Siniagina M.N."/>
            <person name="Mouzykantov A."/>
            <person name="Chernova O.A."/>
            <person name="Chernov V.M."/>
        </authorList>
    </citation>
    <scope>NUCLEOTIDE SEQUENCE [LARGE SCALE GENOMIC DNA]</scope>
    <source>
        <strain evidence="1 2">PG8REry</strain>
    </source>
</reference>
<comment type="caution">
    <text evidence="1">The sequence shown here is derived from an EMBL/GenBank/DDBJ whole genome shotgun (WGS) entry which is preliminary data.</text>
</comment>
<name>A0A553II07_ACHLA</name>
<dbReference type="Pfam" id="PF18952">
    <property type="entry name" value="DUF5696"/>
    <property type="match status" value="1"/>
</dbReference>
<proteinExistence type="predicted"/>
<accession>A0A553II07</accession>
<dbReference type="RefSeq" id="WP_143215661.1">
    <property type="nucleotide sequence ID" value="NZ_JACAOE010000001.1"/>
</dbReference>
<dbReference type="InterPro" id="IPR043751">
    <property type="entry name" value="DUF5696"/>
</dbReference>
<dbReference type="Proteomes" id="UP000315938">
    <property type="component" value="Unassembled WGS sequence"/>
</dbReference>
<protein>
    <submittedName>
        <fullName evidence="1">Uncharacterized protein</fullName>
    </submittedName>
</protein>
<gene>
    <name evidence="1" type="ORF">FNV44_01995</name>
</gene>